<keyword evidence="7 8" id="KW-0998">Cell outer membrane</keyword>
<dbReference type="Gene3D" id="2.40.170.20">
    <property type="entry name" value="TonB-dependent receptor, beta-barrel domain"/>
    <property type="match status" value="1"/>
</dbReference>
<protein>
    <submittedName>
        <fullName evidence="12">TonB-dependent receptor</fullName>
    </submittedName>
</protein>
<keyword evidence="3 8" id="KW-1134">Transmembrane beta strand</keyword>
<evidence type="ECO:0000256" key="5">
    <source>
        <dbReference type="ARBA" id="ARBA00023077"/>
    </source>
</evidence>
<dbReference type="EMBL" id="CP032382">
    <property type="protein sequence ID" value="AYB29082.1"/>
    <property type="molecule type" value="Genomic_DNA"/>
</dbReference>
<keyword evidence="6 8" id="KW-0472">Membrane</keyword>
<keyword evidence="12" id="KW-0675">Receptor</keyword>
<dbReference type="CDD" id="cd01347">
    <property type="entry name" value="ligand_gated_channel"/>
    <property type="match status" value="1"/>
</dbReference>
<dbReference type="Pfam" id="PF00593">
    <property type="entry name" value="TonB_dep_Rec_b-barrel"/>
    <property type="match status" value="1"/>
</dbReference>
<dbReference type="GO" id="GO:0044718">
    <property type="term" value="P:siderophore transmembrane transport"/>
    <property type="evidence" value="ECO:0007669"/>
    <property type="project" value="TreeGrafter"/>
</dbReference>
<evidence type="ECO:0000313" key="13">
    <source>
        <dbReference type="Proteomes" id="UP000266183"/>
    </source>
</evidence>
<reference evidence="13" key="1">
    <citation type="submission" date="2018-09" db="EMBL/GenBank/DDBJ databases">
        <title>Chryseolinea sp. KIS68-18 isolated from soil.</title>
        <authorList>
            <person name="Weon H.-Y."/>
            <person name="Kwon S.-W."/>
            <person name="Lee S.A."/>
        </authorList>
    </citation>
    <scope>NUCLEOTIDE SEQUENCE [LARGE SCALE GENOMIC DNA]</scope>
    <source>
        <strain evidence="13">KIS68-18</strain>
    </source>
</reference>
<dbReference type="InterPro" id="IPR037066">
    <property type="entry name" value="Plug_dom_sf"/>
</dbReference>
<dbReference type="Gene3D" id="2.170.130.10">
    <property type="entry name" value="TonB-dependent receptor, plug domain"/>
    <property type="match status" value="1"/>
</dbReference>
<dbReference type="PANTHER" id="PTHR30069">
    <property type="entry name" value="TONB-DEPENDENT OUTER MEMBRANE RECEPTOR"/>
    <property type="match status" value="1"/>
</dbReference>
<dbReference type="InterPro" id="IPR000531">
    <property type="entry name" value="Beta-barrel_TonB"/>
</dbReference>
<dbReference type="KEGG" id="chk:D4L85_00130"/>
<organism evidence="12 13">
    <name type="scientific">Chryseolinea soli</name>
    <dbReference type="NCBI Taxonomy" id="2321403"/>
    <lineage>
        <taxon>Bacteria</taxon>
        <taxon>Pseudomonadati</taxon>
        <taxon>Bacteroidota</taxon>
        <taxon>Cytophagia</taxon>
        <taxon>Cytophagales</taxon>
        <taxon>Fulvivirgaceae</taxon>
        <taxon>Chryseolinea</taxon>
    </lineage>
</organism>
<evidence type="ECO:0000256" key="1">
    <source>
        <dbReference type="ARBA" id="ARBA00004571"/>
    </source>
</evidence>
<feature type="domain" description="TonB-dependent receptor-like beta-barrel" evidence="10">
    <location>
        <begin position="256"/>
        <end position="636"/>
    </location>
</feature>
<comment type="subcellular location">
    <subcellularLocation>
        <location evidence="1 8">Cell outer membrane</location>
        <topology evidence="1 8">Multi-pass membrane protein</topology>
    </subcellularLocation>
</comment>
<dbReference type="AlphaFoldDB" id="A0A385SDX9"/>
<dbReference type="GO" id="GO:0009279">
    <property type="term" value="C:cell outer membrane"/>
    <property type="evidence" value="ECO:0007669"/>
    <property type="project" value="UniProtKB-SubCell"/>
</dbReference>
<sequence>MTGLYFFVKSLPMKNICMPSTGKHHRMLLIAPLLFLITGIVLFPQRTCAQGNSFRGDTLKRLSLEELLNVEVTSVSKRPEKLKGVASAIQVITQEDIRQSGATSVPEALRLAPNLQVAQVNSSQWAISARGFSNVLANKLLVLIDGRVVYTPMYAGVFWDVQNLVLEDVDRIEVISGPGGTLWGANAVNGVINIITKKAKDTQGLFAEAAVGTKLRGLGSLRYGGKLAKNLSYRVYGTAFKRGSTIFHPDSVETKDDWTIAQGGLRLDWEATENDAVSFQANLYDDRPNPDGNNPIVARGSNAVARWTHTTSDKSNFQLQAYVDHTWRDFRNGFTEKINTYDVEGQHRFRLGQRQEVIYGLGFRYMDHDVHNLELFAFEPARKSLYLFNVFVQDEIALVEEKLRLTLGIKIEHNSYTDFQYQPNVRLNWTPTPTQTVWAAVSRAVRNPVRIDREFFLYAVPQVPVIAGSNFQSEEVLAYELGWRIQPQESLSVSLATFYNVYDNLRSFEPGPPPLGIPFTFGNGVKGDTYGAELSATYQLNGWWRLRGGYTYLEKNLKVKGNSEDVNQGSAESNDPSHQVLIQSMMKLPGRMELGTVVRYVGALPKPKVSEYVGLDIRLGWKLDKRIELNLVGQNLVKSSHTEFIPSSGVAKDIQRSVYAKVVCRF</sequence>
<feature type="domain" description="TonB-dependent receptor plug" evidence="11">
    <location>
        <begin position="83"/>
        <end position="191"/>
    </location>
</feature>
<keyword evidence="13" id="KW-1185">Reference proteome</keyword>
<keyword evidence="4 8" id="KW-0812">Transmembrane</keyword>
<gene>
    <name evidence="12" type="ORF">D4L85_00130</name>
</gene>
<evidence type="ECO:0000313" key="12">
    <source>
        <dbReference type="EMBL" id="AYB29082.1"/>
    </source>
</evidence>
<evidence type="ECO:0000256" key="7">
    <source>
        <dbReference type="ARBA" id="ARBA00023237"/>
    </source>
</evidence>
<evidence type="ECO:0000256" key="2">
    <source>
        <dbReference type="ARBA" id="ARBA00022448"/>
    </source>
</evidence>
<dbReference type="InterPro" id="IPR012910">
    <property type="entry name" value="Plug_dom"/>
</dbReference>
<proteinExistence type="inferred from homology"/>
<evidence type="ECO:0000259" key="10">
    <source>
        <dbReference type="Pfam" id="PF00593"/>
    </source>
</evidence>
<evidence type="ECO:0000256" key="3">
    <source>
        <dbReference type="ARBA" id="ARBA00022452"/>
    </source>
</evidence>
<accession>A0A385SDX9</accession>
<dbReference type="SUPFAM" id="SSF56935">
    <property type="entry name" value="Porins"/>
    <property type="match status" value="1"/>
</dbReference>
<evidence type="ECO:0000259" key="11">
    <source>
        <dbReference type="Pfam" id="PF07715"/>
    </source>
</evidence>
<evidence type="ECO:0000256" key="6">
    <source>
        <dbReference type="ARBA" id="ARBA00023136"/>
    </source>
</evidence>
<dbReference type="InterPro" id="IPR036942">
    <property type="entry name" value="Beta-barrel_TonB_sf"/>
</dbReference>
<name>A0A385SDX9_9BACT</name>
<keyword evidence="5 9" id="KW-0798">TonB box</keyword>
<dbReference type="Proteomes" id="UP000266183">
    <property type="component" value="Chromosome"/>
</dbReference>
<dbReference type="InterPro" id="IPR039426">
    <property type="entry name" value="TonB-dep_rcpt-like"/>
</dbReference>
<keyword evidence="2 8" id="KW-0813">Transport</keyword>
<dbReference type="PROSITE" id="PS52016">
    <property type="entry name" value="TONB_DEPENDENT_REC_3"/>
    <property type="match status" value="1"/>
</dbReference>
<evidence type="ECO:0000256" key="4">
    <source>
        <dbReference type="ARBA" id="ARBA00022692"/>
    </source>
</evidence>
<dbReference type="Pfam" id="PF07715">
    <property type="entry name" value="Plug"/>
    <property type="match status" value="1"/>
</dbReference>
<dbReference type="GO" id="GO:0015344">
    <property type="term" value="F:siderophore uptake transmembrane transporter activity"/>
    <property type="evidence" value="ECO:0007669"/>
    <property type="project" value="TreeGrafter"/>
</dbReference>
<evidence type="ECO:0000256" key="9">
    <source>
        <dbReference type="RuleBase" id="RU003357"/>
    </source>
</evidence>
<evidence type="ECO:0000256" key="8">
    <source>
        <dbReference type="PROSITE-ProRule" id="PRU01360"/>
    </source>
</evidence>
<comment type="similarity">
    <text evidence="8 9">Belongs to the TonB-dependent receptor family.</text>
</comment>
<dbReference type="PANTHER" id="PTHR30069:SF27">
    <property type="entry name" value="BLL4766 PROTEIN"/>
    <property type="match status" value="1"/>
</dbReference>